<gene>
    <name evidence="2" type="ORF">ACFFHW_06160</name>
</gene>
<organism evidence="2 3">
    <name type="scientific">Kushneria aurantia</name>
    <dbReference type="NCBI Taxonomy" id="504092"/>
    <lineage>
        <taxon>Bacteria</taxon>
        <taxon>Pseudomonadati</taxon>
        <taxon>Pseudomonadota</taxon>
        <taxon>Gammaproteobacteria</taxon>
        <taxon>Oceanospirillales</taxon>
        <taxon>Halomonadaceae</taxon>
        <taxon>Kushneria</taxon>
    </lineage>
</organism>
<dbReference type="PIRSF" id="PIRSF021320">
    <property type="entry name" value="DUF984"/>
    <property type="match status" value="1"/>
</dbReference>
<dbReference type="RefSeq" id="WP_026352050.1">
    <property type="nucleotide sequence ID" value="NZ_JBHLVX010000021.1"/>
</dbReference>
<evidence type="ECO:0000259" key="1">
    <source>
        <dbReference type="SMART" id="SM01022"/>
    </source>
</evidence>
<reference evidence="2 3" key="1">
    <citation type="submission" date="2024-09" db="EMBL/GenBank/DDBJ databases">
        <authorList>
            <person name="Sun Q."/>
            <person name="Mori K."/>
        </authorList>
    </citation>
    <scope>NUCLEOTIDE SEQUENCE [LARGE SCALE GENOMIC DNA]</scope>
    <source>
        <strain evidence="2 3">CCM 7415</strain>
    </source>
</reference>
<sequence>MTPAQWRFFQRYRDISGHDKQSRQTRVIAEAFGDAPEVIDTCARLINSGIKRASCGWMASYLAAGEPLPKVGQLTVVLDSFDVPVCIVALTSVTTCRFDEVTPAFAALEGEGDGSLTWWHREHLRFFRNEAAKLGLEFTDASELVLEHFEKVFP</sequence>
<dbReference type="PANTHER" id="PTHR39203:SF1">
    <property type="entry name" value="CYTOPLASMIC PROTEIN"/>
    <property type="match status" value="1"/>
</dbReference>
<comment type="caution">
    <text evidence="2">The sequence shown here is derived from an EMBL/GenBank/DDBJ whole genome shotgun (WGS) entry which is preliminary data.</text>
</comment>
<dbReference type="EMBL" id="JBHLVX010000021">
    <property type="protein sequence ID" value="MFC0267580.1"/>
    <property type="molecule type" value="Genomic_DNA"/>
</dbReference>
<evidence type="ECO:0000313" key="3">
    <source>
        <dbReference type="Proteomes" id="UP001589814"/>
    </source>
</evidence>
<dbReference type="Proteomes" id="UP001589814">
    <property type="component" value="Unassembled WGS sequence"/>
</dbReference>
<dbReference type="Pfam" id="PF04266">
    <property type="entry name" value="ASCH"/>
    <property type="match status" value="1"/>
</dbReference>
<dbReference type="InterPro" id="IPR015947">
    <property type="entry name" value="PUA-like_sf"/>
</dbReference>
<proteinExistence type="predicted"/>
<dbReference type="PANTHER" id="PTHR39203">
    <property type="entry name" value="CYTOPLASMIC PROTEIN-RELATED"/>
    <property type="match status" value="1"/>
</dbReference>
<name>A0ABV6G1Y4_9GAMM</name>
<dbReference type="Gene3D" id="3.10.400.10">
    <property type="entry name" value="Sulfate adenylyltransferase"/>
    <property type="match status" value="1"/>
</dbReference>
<protein>
    <submittedName>
        <fullName evidence="2">ASCH domain-containing protein</fullName>
    </submittedName>
</protein>
<accession>A0ABV6G1Y4</accession>
<dbReference type="CDD" id="cd06553">
    <property type="entry name" value="ASCH_Ef3133_like"/>
    <property type="match status" value="1"/>
</dbReference>
<dbReference type="SUPFAM" id="SSF88697">
    <property type="entry name" value="PUA domain-like"/>
    <property type="match status" value="1"/>
</dbReference>
<dbReference type="SMART" id="SM01022">
    <property type="entry name" value="ASCH"/>
    <property type="match status" value="1"/>
</dbReference>
<keyword evidence="3" id="KW-1185">Reference proteome</keyword>
<evidence type="ECO:0000313" key="2">
    <source>
        <dbReference type="EMBL" id="MFC0267580.1"/>
    </source>
</evidence>
<feature type="domain" description="ASCH" evidence="1">
    <location>
        <begin position="30"/>
        <end position="153"/>
    </location>
</feature>
<dbReference type="InterPro" id="IPR009326">
    <property type="entry name" value="DUF984"/>
</dbReference>
<dbReference type="InterPro" id="IPR007374">
    <property type="entry name" value="ASCH_domain"/>
</dbReference>